<dbReference type="InterPro" id="IPR050638">
    <property type="entry name" value="AA-Vitamin_Transporters"/>
</dbReference>
<feature type="transmembrane region" description="Helical" evidence="6">
    <location>
        <begin position="82"/>
        <end position="103"/>
    </location>
</feature>
<evidence type="ECO:0000256" key="6">
    <source>
        <dbReference type="SAM" id="Phobius"/>
    </source>
</evidence>
<name>A0A423GK41_9PSED</name>
<dbReference type="SUPFAM" id="SSF103481">
    <property type="entry name" value="Multidrug resistance efflux transporter EmrE"/>
    <property type="match status" value="2"/>
</dbReference>
<comment type="caution">
    <text evidence="8">The sequence shown here is derived from an EMBL/GenBank/DDBJ whole genome shotgun (WGS) entry which is preliminary data.</text>
</comment>
<evidence type="ECO:0000313" key="9">
    <source>
        <dbReference type="Proteomes" id="UP000284684"/>
    </source>
</evidence>
<proteinExistence type="inferred from homology"/>
<accession>A0A423GK41</accession>
<feature type="transmembrane region" description="Helical" evidence="6">
    <location>
        <begin position="168"/>
        <end position="187"/>
    </location>
</feature>
<feature type="transmembrane region" description="Helical" evidence="6">
    <location>
        <begin position="110"/>
        <end position="130"/>
    </location>
</feature>
<sequence>MLVGVWTLGWFLTEVGLESSTPFSFTAVRFVLAAVLMQLILAWRQKRDALKRVEWVWVGLIGLFQTTLMFSLATYGLLQVGIAKAAILIYSTPLWSSLLGWLFLKERFTLLKCAGLMVGCVGMVVMVSPSLSKESFIGEALLVGSAMSWSVSSFLLKKYLPNADKLAIGTWQMTFGAIGLLVLALMVDGGVKFDVNAESLLAMLYVSIVGSVVAFSLWFYVVPRIDLLHSSMASVAVPVAVLGIEGVVLEQHLDRTLLSASMLIIGGIVLVFLSDHIGRNER</sequence>
<evidence type="ECO:0000259" key="7">
    <source>
        <dbReference type="Pfam" id="PF00892"/>
    </source>
</evidence>
<dbReference type="Proteomes" id="UP000284684">
    <property type="component" value="Unassembled WGS sequence"/>
</dbReference>
<dbReference type="Gene3D" id="1.10.3730.20">
    <property type="match status" value="1"/>
</dbReference>
<dbReference type="Pfam" id="PF00892">
    <property type="entry name" value="EamA"/>
    <property type="match status" value="2"/>
</dbReference>
<feature type="transmembrane region" description="Helical" evidence="6">
    <location>
        <begin position="136"/>
        <end position="156"/>
    </location>
</feature>
<evidence type="ECO:0000256" key="5">
    <source>
        <dbReference type="ARBA" id="ARBA00023136"/>
    </source>
</evidence>
<dbReference type="InterPro" id="IPR000620">
    <property type="entry name" value="EamA_dom"/>
</dbReference>
<dbReference type="EMBL" id="MOBI01000029">
    <property type="protein sequence ID" value="ROM90783.1"/>
    <property type="molecule type" value="Genomic_DNA"/>
</dbReference>
<feature type="domain" description="EamA" evidence="7">
    <location>
        <begin position="137"/>
        <end position="272"/>
    </location>
</feature>
<evidence type="ECO:0000256" key="1">
    <source>
        <dbReference type="ARBA" id="ARBA00004141"/>
    </source>
</evidence>
<dbReference type="GO" id="GO:0016020">
    <property type="term" value="C:membrane"/>
    <property type="evidence" value="ECO:0007669"/>
    <property type="project" value="UniProtKB-SubCell"/>
</dbReference>
<comment type="similarity">
    <text evidence="2">Belongs to the EamA transporter family.</text>
</comment>
<evidence type="ECO:0000256" key="4">
    <source>
        <dbReference type="ARBA" id="ARBA00022989"/>
    </source>
</evidence>
<feature type="domain" description="EamA" evidence="7">
    <location>
        <begin position="5"/>
        <end position="127"/>
    </location>
</feature>
<gene>
    <name evidence="8" type="ORF">BK658_25705</name>
</gene>
<reference evidence="8 9" key="1">
    <citation type="submission" date="2016-10" db="EMBL/GenBank/DDBJ databases">
        <title>Comparative genome analysis of multiple Pseudomonas spp. focuses on biocontrol and plant growth promoting traits.</title>
        <authorList>
            <person name="Tao X.-Y."/>
            <person name="Taylor C.G."/>
        </authorList>
    </citation>
    <scope>NUCLEOTIDE SEQUENCE [LARGE SCALE GENOMIC DNA]</scope>
    <source>
        <strain evidence="8 9">37D10</strain>
    </source>
</reference>
<feature type="transmembrane region" description="Helical" evidence="6">
    <location>
        <begin position="55"/>
        <end position="76"/>
    </location>
</feature>
<keyword evidence="3 6" id="KW-0812">Transmembrane</keyword>
<dbReference type="PANTHER" id="PTHR32322">
    <property type="entry name" value="INNER MEMBRANE TRANSPORTER"/>
    <property type="match status" value="1"/>
</dbReference>
<feature type="transmembrane region" description="Helical" evidence="6">
    <location>
        <begin position="227"/>
        <end position="244"/>
    </location>
</feature>
<keyword evidence="4 6" id="KW-1133">Transmembrane helix</keyword>
<organism evidence="8 9">
    <name type="scientific">Pseudomonas brassicacearum</name>
    <dbReference type="NCBI Taxonomy" id="930166"/>
    <lineage>
        <taxon>Bacteria</taxon>
        <taxon>Pseudomonadati</taxon>
        <taxon>Pseudomonadota</taxon>
        <taxon>Gammaproteobacteria</taxon>
        <taxon>Pseudomonadales</taxon>
        <taxon>Pseudomonadaceae</taxon>
        <taxon>Pseudomonas</taxon>
    </lineage>
</organism>
<feature type="transmembrane region" description="Helical" evidence="6">
    <location>
        <begin position="256"/>
        <end position="273"/>
    </location>
</feature>
<comment type="subcellular location">
    <subcellularLocation>
        <location evidence="1">Membrane</location>
        <topology evidence="1">Multi-pass membrane protein</topology>
    </subcellularLocation>
</comment>
<feature type="transmembrane region" description="Helical" evidence="6">
    <location>
        <begin position="199"/>
        <end position="220"/>
    </location>
</feature>
<dbReference type="AlphaFoldDB" id="A0A423GK41"/>
<dbReference type="InterPro" id="IPR037185">
    <property type="entry name" value="EmrE-like"/>
</dbReference>
<evidence type="ECO:0000256" key="2">
    <source>
        <dbReference type="ARBA" id="ARBA00007362"/>
    </source>
</evidence>
<dbReference type="PANTHER" id="PTHR32322:SF2">
    <property type="entry name" value="EAMA DOMAIN-CONTAINING PROTEIN"/>
    <property type="match status" value="1"/>
</dbReference>
<protein>
    <recommendedName>
        <fullName evidence="7">EamA domain-containing protein</fullName>
    </recommendedName>
</protein>
<feature type="transmembrane region" description="Helical" evidence="6">
    <location>
        <begin position="27"/>
        <end position="43"/>
    </location>
</feature>
<evidence type="ECO:0000256" key="3">
    <source>
        <dbReference type="ARBA" id="ARBA00022692"/>
    </source>
</evidence>
<keyword evidence="5 6" id="KW-0472">Membrane</keyword>
<evidence type="ECO:0000313" key="8">
    <source>
        <dbReference type="EMBL" id="ROM90783.1"/>
    </source>
</evidence>